<evidence type="ECO:0000313" key="5">
    <source>
        <dbReference type="Proteomes" id="UP000276249"/>
    </source>
</evidence>
<dbReference type="Proteomes" id="UP000238378">
    <property type="component" value="Unassembled WGS sequence"/>
</dbReference>
<dbReference type="Proteomes" id="UP000276249">
    <property type="component" value="Unassembled WGS sequence"/>
</dbReference>
<comment type="caution">
    <text evidence="3">The sequence shown here is derived from an EMBL/GenBank/DDBJ whole genome shotgun (WGS) entry which is preliminary data.</text>
</comment>
<dbReference type="SUPFAM" id="SSF47413">
    <property type="entry name" value="lambda repressor-like DNA-binding domains"/>
    <property type="match status" value="1"/>
</dbReference>
<protein>
    <submittedName>
        <fullName evidence="3">XRE family transcriptional regulator</fullName>
    </submittedName>
</protein>
<feature type="domain" description="HTH cro/C1-type" evidence="1">
    <location>
        <begin position="23"/>
        <end position="76"/>
    </location>
</feature>
<dbReference type="Gene3D" id="1.25.40.10">
    <property type="entry name" value="Tetratricopeptide repeat domain"/>
    <property type="match status" value="1"/>
</dbReference>
<organism evidence="3 5">
    <name type="scientific">Lactiplantibacillus pentosus</name>
    <name type="common">Lactobacillus pentosus</name>
    <dbReference type="NCBI Taxonomy" id="1589"/>
    <lineage>
        <taxon>Bacteria</taxon>
        <taxon>Bacillati</taxon>
        <taxon>Bacillota</taxon>
        <taxon>Bacilli</taxon>
        <taxon>Lactobacillales</taxon>
        <taxon>Lactobacillaceae</taxon>
        <taxon>Lactiplantibacillus</taxon>
    </lineage>
</organism>
<evidence type="ECO:0000313" key="2">
    <source>
        <dbReference type="EMBL" id="PRO95559.1"/>
    </source>
</evidence>
<dbReference type="SMART" id="SM00530">
    <property type="entry name" value="HTH_XRE"/>
    <property type="match status" value="1"/>
</dbReference>
<sequence length="302" mass="34401">MVRFARCKRPFRGGIAMLNGSIIKKRRKELKMNQLELAKGITNQPTISLLENENRPPSVGVLIQIAQKLDLDLNDIAGVPSAPTIQKSLSEAEHLVETYNYSKAKVALTKLVAEKKELNSLVQDRLDCLLAICDMWLTKDWNTAIFNFNQITIVASQHKLESVFPVLALVETGVAYFNKKDTAKQSFYFTEAAKRIVNVTPNEDNIYWYLFILNNIAKYYSKTGDFEQSTLISTEAISIGQEFSTSYFIEMFYYLIAYANESINDGDVTAEEYQKALFFAEYNKNETIIKQAKKHIAALKRN</sequence>
<dbReference type="EMBL" id="RDCJ01000006">
    <property type="protein sequence ID" value="RMW52869.1"/>
    <property type="molecule type" value="Genomic_DNA"/>
</dbReference>
<dbReference type="EMBL" id="PVOB01000048">
    <property type="protein sequence ID" value="PRO95559.1"/>
    <property type="molecule type" value="Genomic_DNA"/>
</dbReference>
<dbReference type="InterPro" id="IPR001387">
    <property type="entry name" value="Cro/C1-type_HTH"/>
</dbReference>
<evidence type="ECO:0000313" key="4">
    <source>
        <dbReference type="Proteomes" id="UP000238378"/>
    </source>
</evidence>
<dbReference type="AlphaFoldDB" id="A0ABD7IVK3"/>
<dbReference type="CDD" id="cd00093">
    <property type="entry name" value="HTH_XRE"/>
    <property type="match status" value="1"/>
</dbReference>
<proteinExistence type="predicted"/>
<name>A0ABD7IVK3_LACPE</name>
<keyword evidence="4" id="KW-1185">Reference proteome</keyword>
<gene>
    <name evidence="2" type="ORF">C6Y08_03920</name>
    <name evidence="3" type="ORF">D6U18_00720</name>
</gene>
<reference evidence="3 5" key="2">
    <citation type="submission" date="2018-10" db="EMBL/GenBank/DDBJ databases">
        <title>Genome sequences of five Lactobacillus pentosus strains isolated from brines of traditionally fermented spanish-style green table olives and differences between them.</title>
        <authorList>
            <person name="Jimenez Diaz R."/>
        </authorList>
    </citation>
    <scope>NUCLEOTIDE SEQUENCE [LARGE SCALE GENOMIC DNA]</scope>
    <source>
        <strain evidence="3 5">IG10</strain>
    </source>
</reference>
<dbReference type="PROSITE" id="PS50943">
    <property type="entry name" value="HTH_CROC1"/>
    <property type="match status" value="1"/>
</dbReference>
<dbReference type="InterPro" id="IPR010982">
    <property type="entry name" value="Lambda_DNA-bd_dom_sf"/>
</dbReference>
<dbReference type="Pfam" id="PF01381">
    <property type="entry name" value="HTH_3"/>
    <property type="match status" value="1"/>
</dbReference>
<evidence type="ECO:0000259" key="1">
    <source>
        <dbReference type="PROSITE" id="PS50943"/>
    </source>
</evidence>
<dbReference type="InterPro" id="IPR011990">
    <property type="entry name" value="TPR-like_helical_dom_sf"/>
</dbReference>
<reference evidence="2 4" key="1">
    <citation type="submission" date="2018-03" db="EMBL/GenBank/DDBJ databases">
        <title>Draft Genome Sequences of six Lactobacillus pentosus Strains Isolated from Brines of Traditionally Fermented Spanish-Style Green Table Olives.</title>
        <authorList>
            <person name="Calero-Delgado B."/>
            <person name="Martin-Platero A.M."/>
            <person name="Perez-Pulido A.J."/>
            <person name="Benitez-Cabello A."/>
            <person name="Casimiro-Soriguer C.S."/>
            <person name="Martinez-Bueno M."/>
            <person name="Arroyo-Lopez F.N."/>
            <person name="Rodriguez-Gomez F."/>
            <person name="Bautista-Gallego J."/>
            <person name="Garrido-Fernandez A."/>
            <person name="Jimenez-Diaz R."/>
        </authorList>
    </citation>
    <scope>NUCLEOTIDE SEQUENCE [LARGE SCALE GENOMIC DNA]</scope>
    <source>
        <strain evidence="2 4">IG2</strain>
    </source>
</reference>
<evidence type="ECO:0000313" key="3">
    <source>
        <dbReference type="EMBL" id="RMW52869.1"/>
    </source>
</evidence>
<accession>A0ABD7IVK3</accession>
<dbReference type="SUPFAM" id="SSF48452">
    <property type="entry name" value="TPR-like"/>
    <property type="match status" value="1"/>
</dbReference>